<dbReference type="SUPFAM" id="SSF53098">
    <property type="entry name" value="Ribonuclease H-like"/>
    <property type="match status" value="1"/>
</dbReference>
<organism evidence="3">
    <name type="scientific">Amphimedon queenslandica</name>
    <name type="common">Sponge</name>
    <dbReference type="NCBI Taxonomy" id="400682"/>
    <lineage>
        <taxon>Eukaryota</taxon>
        <taxon>Metazoa</taxon>
        <taxon>Porifera</taxon>
        <taxon>Demospongiae</taxon>
        <taxon>Heteroscleromorpha</taxon>
        <taxon>Haplosclerida</taxon>
        <taxon>Niphatidae</taxon>
        <taxon>Amphimedon</taxon>
    </lineage>
</organism>
<dbReference type="PANTHER" id="PTHR46289">
    <property type="entry name" value="52 KDA REPRESSOR OF THE INHIBITOR OF THE PROTEIN KINASE-LIKE PROTEIN-RELATED"/>
    <property type="match status" value="1"/>
</dbReference>
<feature type="domain" description="DUF4371" evidence="2">
    <location>
        <begin position="10"/>
        <end position="254"/>
    </location>
</feature>
<sequence>TDVRKSKGTFIETPFTNFKKAYELCDSHADRHYHKDAVVFCDGFVQEMSGRQASVAVQLRRDLSHCIQTNRRKLHSIVETIMLCGRQNIPLRGHRDSGTDIKGASSSSNHGNFQALLTFRVSAGDTILKEHLESAGKNAIYTSPEIQNQILNILGDYIRDAILTKVRSSLCYSLVADEVTDCSNKEQLCLVLRYVETSSCQIRKDLVTFLECDGGITGDALSDMMLKFLSDHLDPSKLRGQAYDGASNMSGKTKGAASRICSKYPLALYTHCASHCLNLVVVASFEEKSVRNMTGVVNRLSTFFFAHPKRQKKLEEAIQNTQPDSNVQKLKDLCRTRWVERIDALDRVRKLHPSIVACFETISAEGSSMWSNESVVDANTLLLAITSTEYIAALVITQECIQYLYSLTTSLQMEAKDIVHAMAEVNSLTSSLEQVRSNIDTYHSQWLNAISDIRQRHRSNTPASNPFEYYKQTISIPILDHLLTELRTRFTEHQKTALHGLYLIPSVLVTKDLSDVSSFVMKAGELYTEDLPNPSSLASELHNWHTKWSQEKETHGSSTLPTTLYSTLPQISSFYPNIKVLITILCTLPVTSCTAERSFSGLKRIKSSLRSTMTNERLSSLALLHNHRDIPVNIEEIIDEFDRQYPRRLQLSQ</sequence>
<protein>
    <recommendedName>
        <fullName evidence="4">HAT C-terminal dimerisation domain-containing protein</fullName>
    </recommendedName>
</protein>
<dbReference type="PANTHER" id="PTHR46289:SF14">
    <property type="entry name" value="DUF4371 DOMAIN-CONTAINING PROTEIN"/>
    <property type="match status" value="1"/>
</dbReference>
<dbReference type="InterPro" id="IPR025398">
    <property type="entry name" value="DUF4371"/>
</dbReference>
<dbReference type="GO" id="GO:0046983">
    <property type="term" value="F:protein dimerization activity"/>
    <property type="evidence" value="ECO:0007669"/>
    <property type="project" value="InterPro"/>
</dbReference>
<dbReference type="OMA" id="VRNIRWN"/>
<dbReference type="EnsemblMetazoa" id="Aqu2.1.28171_001">
    <property type="protein sequence ID" value="Aqu2.1.28171_001"/>
    <property type="gene ID" value="Aqu2.1.28171"/>
</dbReference>
<name>A0A1X7UKI0_AMPQE</name>
<dbReference type="InterPro" id="IPR012337">
    <property type="entry name" value="RNaseH-like_sf"/>
</dbReference>
<dbReference type="OrthoDB" id="10029684at2759"/>
<dbReference type="InterPro" id="IPR008906">
    <property type="entry name" value="HATC_C_dom"/>
</dbReference>
<proteinExistence type="predicted"/>
<dbReference type="InterPro" id="IPR052958">
    <property type="entry name" value="IFN-induced_PKR_regulator"/>
</dbReference>
<dbReference type="InParanoid" id="A0A1X7UKI0"/>
<dbReference type="Pfam" id="PF14291">
    <property type="entry name" value="DUF4371"/>
    <property type="match status" value="1"/>
</dbReference>
<dbReference type="eggNOG" id="ENOG502QQVP">
    <property type="taxonomic scope" value="Eukaryota"/>
</dbReference>
<evidence type="ECO:0000259" key="2">
    <source>
        <dbReference type="Pfam" id="PF14291"/>
    </source>
</evidence>
<evidence type="ECO:0000259" key="1">
    <source>
        <dbReference type="Pfam" id="PF05699"/>
    </source>
</evidence>
<dbReference type="AlphaFoldDB" id="A0A1X7UKI0"/>
<accession>A0A1X7UKI0</accession>
<feature type="domain" description="HAT C-terminal dimerisation" evidence="1">
    <location>
        <begin position="572"/>
        <end position="624"/>
    </location>
</feature>
<evidence type="ECO:0000313" key="3">
    <source>
        <dbReference type="EnsemblMetazoa" id="Aqu2.1.28171_001"/>
    </source>
</evidence>
<reference evidence="3" key="1">
    <citation type="submission" date="2017-05" db="UniProtKB">
        <authorList>
            <consortium name="EnsemblMetazoa"/>
        </authorList>
    </citation>
    <scope>IDENTIFICATION</scope>
</reference>
<dbReference type="Pfam" id="PF05699">
    <property type="entry name" value="Dimer_Tnp_hAT"/>
    <property type="match status" value="1"/>
</dbReference>
<evidence type="ECO:0008006" key="4">
    <source>
        <dbReference type="Google" id="ProtNLM"/>
    </source>
</evidence>